<organism evidence="2 3">
    <name type="scientific">Sitophilus oryzae</name>
    <name type="common">Rice weevil</name>
    <name type="synonym">Curculio oryzae</name>
    <dbReference type="NCBI Taxonomy" id="7048"/>
    <lineage>
        <taxon>Eukaryota</taxon>
        <taxon>Metazoa</taxon>
        <taxon>Ecdysozoa</taxon>
        <taxon>Arthropoda</taxon>
        <taxon>Hexapoda</taxon>
        <taxon>Insecta</taxon>
        <taxon>Pterygota</taxon>
        <taxon>Neoptera</taxon>
        <taxon>Endopterygota</taxon>
        <taxon>Coleoptera</taxon>
        <taxon>Polyphaga</taxon>
        <taxon>Cucujiformia</taxon>
        <taxon>Curculionidae</taxon>
        <taxon>Dryophthorinae</taxon>
        <taxon>Sitophilus</taxon>
    </lineage>
</organism>
<dbReference type="SUPFAM" id="SSF50729">
    <property type="entry name" value="PH domain-like"/>
    <property type="match status" value="1"/>
</dbReference>
<dbReference type="GeneID" id="115885685"/>
<dbReference type="OrthoDB" id="5915976at2759"/>
<evidence type="ECO:0000259" key="1">
    <source>
        <dbReference type="PROSITE" id="PS50003"/>
    </source>
</evidence>
<proteinExistence type="predicted"/>
<evidence type="ECO:0000313" key="2">
    <source>
        <dbReference type="Proteomes" id="UP000504635"/>
    </source>
</evidence>
<protein>
    <submittedName>
        <fullName evidence="3">Anillin-like</fullName>
    </submittedName>
</protein>
<reference evidence="3" key="1">
    <citation type="submission" date="2025-08" db="UniProtKB">
        <authorList>
            <consortium name="RefSeq"/>
        </authorList>
    </citation>
    <scope>IDENTIFICATION</scope>
    <source>
        <tissue evidence="3">Gonads</tissue>
    </source>
</reference>
<dbReference type="InterPro" id="IPR011993">
    <property type="entry name" value="PH-like_dom_sf"/>
</dbReference>
<dbReference type="SMART" id="SM00233">
    <property type="entry name" value="PH"/>
    <property type="match status" value="1"/>
</dbReference>
<dbReference type="AlphaFoldDB" id="A0A6J2YBE8"/>
<dbReference type="InParanoid" id="A0A6J2YBE8"/>
<dbReference type="Gene3D" id="2.30.29.30">
    <property type="entry name" value="Pleckstrin-homology domain (PH domain)/Phosphotyrosine-binding domain (PTB)"/>
    <property type="match status" value="1"/>
</dbReference>
<gene>
    <name evidence="3" type="primary">LOC115885685</name>
</gene>
<dbReference type="GO" id="GO:0005826">
    <property type="term" value="C:actomyosin contractile ring"/>
    <property type="evidence" value="ECO:0007669"/>
    <property type="project" value="TreeGrafter"/>
</dbReference>
<dbReference type="GO" id="GO:0000281">
    <property type="term" value="P:mitotic cytokinesis"/>
    <property type="evidence" value="ECO:0007669"/>
    <property type="project" value="TreeGrafter"/>
</dbReference>
<dbReference type="PANTHER" id="PTHR21538">
    <property type="entry name" value="ANILLIN/RHOTEKIN RTKN"/>
    <property type="match status" value="1"/>
</dbReference>
<accession>A0A6J2YBE8</accession>
<sequence length="741" mass="85232">MRKMSTYIEKLTSSPNPKTKAFLEKLAEIAFAGIDICVLEAPNESTMDMQRCCEDEESCEDIPDMKEECNLTRTETFTVANSSETTPPLSRNETFFAKIIDILSLTESDYDYDSLFPSRRLHEVESYQASSPRVIKPIRKESIEKNPFQHVLPPVNTDFYIPKKVVSYESKKVADVVHDLVFEKYEQRYNTLLRKLRKTHFTKADKKFINVIEEMKRSFATNSNEDVPELFSEESDNDVEYQGYDSDEGYAGYNEMNKTSDPTEHFVTALETLSIQVKSKDDAIGITSQSQPQNNNINGNRISCVSSIMAENEAKVSAYDERKFLSMAIGDELKRGSTEDYVYPRTASVNSNEISELVSSTSSTMKLSEMNPTEFLKHTLQSSESLFNLIENNSCVSYECLTNLSEEAFFDSARKNLKKRVYIEENIANQLLGFLEFGRSNIDKFIGSNAHLEAERLLTVSNIRRQAILDLMISPYSPTHHVRAQITIQNARCIINDEDLNDYTMVSNYLLVLSYRDRIYSTKPISPNKLGWIDLGGPFVFNSVPNTFEIKAELFAIKCNSHSPKISFKNIFFGRIPKLPMIRLVGETYINLSNASNQKFTFKNIIKSKYRPNRLTASVEIGIQWPEPLKAFLSMGSERPGKQVLWNRRWFVLEKSKLSYYTHPSDENYCSPRAMLDLTECLFCDEVNKLYPNKRSLVLVLGCEKQKKIYVTPDTSDELKLWQERIHLVLKSLKYWNIEKF</sequence>
<dbReference type="RefSeq" id="XP_030760529.1">
    <property type="nucleotide sequence ID" value="XM_030904669.1"/>
</dbReference>
<evidence type="ECO:0000313" key="3">
    <source>
        <dbReference type="RefSeq" id="XP_030760529.1"/>
    </source>
</evidence>
<name>A0A6J2YBE8_SITOR</name>
<dbReference type="Proteomes" id="UP000504635">
    <property type="component" value="Unplaced"/>
</dbReference>
<dbReference type="Pfam" id="PF00169">
    <property type="entry name" value="PH"/>
    <property type="match status" value="1"/>
</dbReference>
<dbReference type="PROSITE" id="PS50003">
    <property type="entry name" value="PH_DOMAIN"/>
    <property type="match status" value="1"/>
</dbReference>
<dbReference type="GO" id="GO:0031106">
    <property type="term" value="P:septin ring organization"/>
    <property type="evidence" value="ECO:0007669"/>
    <property type="project" value="TreeGrafter"/>
</dbReference>
<dbReference type="PANTHER" id="PTHR21538:SF23">
    <property type="entry name" value="ANILLIN"/>
    <property type="match status" value="1"/>
</dbReference>
<dbReference type="GO" id="GO:0000915">
    <property type="term" value="P:actomyosin contractile ring assembly"/>
    <property type="evidence" value="ECO:0007669"/>
    <property type="project" value="TreeGrafter"/>
</dbReference>
<feature type="domain" description="PH" evidence="1">
    <location>
        <begin position="626"/>
        <end position="731"/>
    </location>
</feature>
<dbReference type="InterPro" id="IPR051364">
    <property type="entry name" value="Cytokinesis/Rho-signaling"/>
</dbReference>
<keyword evidence="2" id="KW-1185">Reference proteome</keyword>
<dbReference type="KEGG" id="soy:115885685"/>
<dbReference type="InterPro" id="IPR001849">
    <property type="entry name" value="PH_domain"/>
</dbReference>